<evidence type="ECO:0000313" key="2">
    <source>
        <dbReference type="EMBL" id="MBA2115832.1"/>
    </source>
</evidence>
<feature type="compositionally biased region" description="Pro residues" evidence="1">
    <location>
        <begin position="66"/>
        <end position="77"/>
    </location>
</feature>
<sequence length="197" mass="21721">MSSTPQQPDQSGAFSNESPPQLIVRAGKTFVCSACGVMVEVPAKAVGRMMVVHDQSSPKEVVNEEPAPPLKPITARPPRPKRPPQPSQVSRGRRRIDGLIVPAAGEMERALAWVSFHLKLLDRQGTEFTRLRKLLKQRSPQQVPSPSPQSKAKKRPVPKRVARVKHARRIYAHEVVSMPLENASPQHASPAKERGPP</sequence>
<feature type="region of interest" description="Disordered" evidence="1">
    <location>
        <begin position="56"/>
        <end position="95"/>
    </location>
</feature>
<proteinExistence type="predicted"/>
<feature type="compositionally biased region" description="Basic residues" evidence="1">
    <location>
        <begin position="151"/>
        <end position="163"/>
    </location>
</feature>
<comment type="caution">
    <text evidence="2">The sequence shown here is derived from an EMBL/GenBank/DDBJ whole genome shotgun (WGS) entry which is preliminary data.</text>
</comment>
<organism evidence="2 3">
    <name type="scientific">Bremerella alba</name>
    <dbReference type="NCBI Taxonomy" id="980252"/>
    <lineage>
        <taxon>Bacteria</taxon>
        <taxon>Pseudomonadati</taxon>
        <taxon>Planctomycetota</taxon>
        <taxon>Planctomycetia</taxon>
        <taxon>Pirellulales</taxon>
        <taxon>Pirellulaceae</taxon>
        <taxon>Bremerella</taxon>
    </lineage>
</organism>
<accession>A0A7V9A7X7</accession>
<dbReference type="Proteomes" id="UP000551616">
    <property type="component" value="Unassembled WGS sequence"/>
</dbReference>
<feature type="compositionally biased region" description="Low complexity" evidence="1">
    <location>
        <begin position="137"/>
        <end position="150"/>
    </location>
</feature>
<dbReference type="RefSeq" id="WP_207397261.1">
    <property type="nucleotide sequence ID" value="NZ_JABRWO010000008.1"/>
</dbReference>
<feature type="region of interest" description="Disordered" evidence="1">
    <location>
        <begin position="135"/>
        <end position="163"/>
    </location>
</feature>
<protein>
    <submittedName>
        <fullName evidence="2">Uncharacterized protein</fullName>
    </submittedName>
</protein>
<gene>
    <name evidence="2" type="ORF">HOV93_30180</name>
</gene>
<keyword evidence="3" id="KW-1185">Reference proteome</keyword>
<name>A0A7V9A7X7_9BACT</name>
<evidence type="ECO:0000313" key="3">
    <source>
        <dbReference type="Proteomes" id="UP000551616"/>
    </source>
</evidence>
<feature type="compositionally biased region" description="Polar residues" evidence="1">
    <location>
        <begin position="1"/>
        <end position="19"/>
    </location>
</feature>
<reference evidence="2 3" key="1">
    <citation type="submission" date="2020-05" db="EMBL/GenBank/DDBJ databases">
        <title>Bremerella alba sp. nov., a novel planctomycete isolated from the surface of the macroalga Fucus spiralis.</title>
        <authorList>
            <person name="Godinho O."/>
            <person name="Botelho R."/>
            <person name="Albuquerque L."/>
            <person name="Wiegand S."/>
            <person name="Da Costa M.S."/>
            <person name="Lobo-Da-Cunha A."/>
            <person name="Jogler C."/>
            <person name="Lage O.M."/>
        </authorList>
    </citation>
    <scope>NUCLEOTIDE SEQUENCE [LARGE SCALE GENOMIC DNA]</scope>
    <source>
        <strain evidence="2 3">FF15</strain>
    </source>
</reference>
<feature type="region of interest" description="Disordered" evidence="1">
    <location>
        <begin position="175"/>
        <end position="197"/>
    </location>
</feature>
<evidence type="ECO:0000256" key="1">
    <source>
        <dbReference type="SAM" id="MobiDB-lite"/>
    </source>
</evidence>
<dbReference type="EMBL" id="JABRWO010000008">
    <property type="protein sequence ID" value="MBA2115832.1"/>
    <property type="molecule type" value="Genomic_DNA"/>
</dbReference>
<feature type="region of interest" description="Disordered" evidence="1">
    <location>
        <begin position="1"/>
        <end position="20"/>
    </location>
</feature>
<dbReference type="AlphaFoldDB" id="A0A7V9A7X7"/>